<name>A0A8U0TBW5_MUSPF</name>
<organism evidence="2 3">
    <name type="scientific">Mustela putorius furo</name>
    <name type="common">European domestic ferret</name>
    <name type="synonym">Mustela furo</name>
    <dbReference type="NCBI Taxonomy" id="9669"/>
    <lineage>
        <taxon>Eukaryota</taxon>
        <taxon>Metazoa</taxon>
        <taxon>Chordata</taxon>
        <taxon>Craniata</taxon>
        <taxon>Vertebrata</taxon>
        <taxon>Euteleostomi</taxon>
        <taxon>Mammalia</taxon>
        <taxon>Eutheria</taxon>
        <taxon>Laurasiatheria</taxon>
        <taxon>Carnivora</taxon>
        <taxon>Caniformia</taxon>
        <taxon>Musteloidea</taxon>
        <taxon>Mustelidae</taxon>
        <taxon>Mustelinae</taxon>
        <taxon>Mustela</taxon>
    </lineage>
</organism>
<evidence type="ECO:0000313" key="3">
    <source>
        <dbReference type="RefSeq" id="XP_012909223.1"/>
    </source>
</evidence>
<dbReference type="PANTHER" id="PTHR23009">
    <property type="match status" value="1"/>
</dbReference>
<dbReference type="GeneID" id="101687960"/>
<dbReference type="RefSeq" id="XP_012909223.1">
    <property type="nucleotide sequence ID" value="XM_013053769.2"/>
</dbReference>
<dbReference type="InterPro" id="IPR031506">
    <property type="entry name" value="HRCT1"/>
</dbReference>
<dbReference type="AlphaFoldDB" id="A0A8U0TBW5"/>
<dbReference type="Proteomes" id="UP000000715">
    <property type="component" value="Unplaced"/>
</dbReference>
<proteinExistence type="predicted"/>
<gene>
    <name evidence="3" type="primary">HRCT1</name>
</gene>
<evidence type="ECO:0000313" key="2">
    <source>
        <dbReference type="Proteomes" id="UP000000715"/>
    </source>
</evidence>
<reference evidence="3" key="1">
    <citation type="submission" date="2025-08" db="UniProtKB">
        <authorList>
            <consortium name="RefSeq"/>
        </authorList>
    </citation>
    <scope>IDENTIFICATION</scope>
    <source>
        <tissue evidence="3">Brain</tissue>
    </source>
</reference>
<protein>
    <submittedName>
        <fullName evidence="3">Histidine-rich carboxyl terminus protein 1</fullName>
    </submittedName>
</protein>
<dbReference type="PANTHER" id="PTHR23009:SF2">
    <property type="entry name" value="HISTIDINE-RICH CARBOXYL TERMINUS PROTEIN 1"/>
    <property type="match status" value="1"/>
</dbReference>
<dbReference type="Pfam" id="PF15758">
    <property type="entry name" value="HRCT1"/>
    <property type="match status" value="1"/>
</dbReference>
<feature type="region of interest" description="Disordered" evidence="1">
    <location>
        <begin position="93"/>
        <end position="112"/>
    </location>
</feature>
<accession>A0A8U0TBW5</accession>
<dbReference type="CTD" id="646962"/>
<sequence>MEGPSSFQMLGLVGLIIGAAVAILLLLLLAACLCRGQQDLRVDVERNRPAARRNRVRWAQPCFFPRQGHLGHLRHFHHPGHMSHTHHAGLHHHHLHQHHAHHHAHHAHRGRR</sequence>
<evidence type="ECO:0000256" key="1">
    <source>
        <dbReference type="SAM" id="MobiDB-lite"/>
    </source>
</evidence>
<keyword evidence="2" id="KW-1185">Reference proteome</keyword>
<dbReference type="KEGG" id="mpuf:101687960"/>